<dbReference type="EMBL" id="JALLPB020000003">
    <property type="protein sequence ID" value="KAL3827498.1"/>
    <property type="molecule type" value="Genomic_DNA"/>
</dbReference>
<gene>
    <name evidence="2" type="ORF">ACHAXA_003767</name>
</gene>
<evidence type="ECO:0000256" key="1">
    <source>
        <dbReference type="SAM" id="MobiDB-lite"/>
    </source>
</evidence>
<name>A0ABD3SSR4_9STRA</name>
<proteinExistence type="predicted"/>
<feature type="region of interest" description="Disordered" evidence="1">
    <location>
        <begin position="89"/>
        <end position="181"/>
    </location>
</feature>
<sequence>TGTAKVKTPRSKGGTDSSPPSNAKKNHNVVDLTSFGFSWGKKRPSPGGGPPPPTSNATAVARAPSSSAVDVAWGAEGGGIVIDIVDPSSSSSVTNGDSPPSSPAAAAASKRRRFPPRRAPTGGEAADAPMGASAASTSAGATSVPTTTTMTTTTTTTNSNSNAYANASCPRSTDAAHGAAPPPRVDVLALVRVCNPHAIECTSAAARAREVEGDMGGTDPTPPASVDHERDRPRRIFPGAIVGRTSSSRRNAPNFVDLGIPVTAVGISRNHLEVLSVTIPSIDDDVVVPRRTDGDESRTTSGSSVISASSSAAGVASGHHPWMKVRVNKSSTNGANFHRTRRGERTVTYVPQGKCITLRIGDAIEFFSNDKISYCVVGLVHHRWGAPSTVDGIDDDNNDHDRWGRGASSDVVRMGRVTSETEQVDFIAETAVLRSSSSKSAATAIGCERSCDDAKLSQETISLVKCTSVDVPEAAKSVLLSNAPNDRMRDDVVAAPIFTELSLEAASLAESTDENILNAVNSGLVSEIAAAAIYQTNDDAIPVKKGDYVKVLYDDQDMFGDLRKEWYFGDVVSVERAQNTQTCNINIRFDECTFETHEYPSPDVERLATCRESSGHYPDTFIVGDLVDGFFQDGKPDGKWWRGRVIFVDKDGGTCNIFYYDGDYESSIPMKEKKIRLIQRCDTSEGWLAGKEAMLPRDGDGRQFKIGIISKTSIGDYQVIYRDGPSESISYEEAVKAVFGHLLKNLPLRKQYVWPVSTTTSMADTVRLRGQRKEQKKIMDEFSQPIAEVQAKSTSKRKGRARSSRTVASKVANNAETVDEAVETPDEVYGTWLDIDDADFSDLYIPVQGGPAVDASVLENRKIAKEFPPGLPNMLWCGLNSPEAQTASNFLWDLLYFHNLVPPSTMIQKLMDLMKYGPKAEGSSVYFKDPHRIELAAQYVYGLLGASNRLVRRDSGALFGPSTWDDVEVLMSQSMTETENMISGRRLAQGLQLAARGAKVLAMMLLTELSGHDLYSTSNVILDFTAVKTMPTVRLIKAYGVRSALKAAVEKLVKCLVNHSRWIMDSDGIELSTNKSTSDESCCLESRVCIDNLGSVICVIAWLFCVEERIELKDPPVAFVIKDTLLIEMERALDGVPEMNEQSKKKFVKKCKVFFLMSLAEEFAVPLKISLAKMIGVDNDFKQVGLM</sequence>
<feature type="compositionally biased region" description="Low complexity" evidence="1">
    <location>
        <begin position="89"/>
        <end position="108"/>
    </location>
</feature>
<reference evidence="2 3" key="1">
    <citation type="submission" date="2024-10" db="EMBL/GenBank/DDBJ databases">
        <title>Updated reference genomes for cyclostephanoid diatoms.</title>
        <authorList>
            <person name="Roberts W.R."/>
            <person name="Alverson A.J."/>
        </authorList>
    </citation>
    <scope>NUCLEOTIDE SEQUENCE [LARGE SCALE GENOMIC DNA]</scope>
    <source>
        <strain evidence="2 3">AJA228-03</strain>
    </source>
</reference>
<comment type="caution">
    <text evidence="2">The sequence shown here is derived from an EMBL/GenBank/DDBJ whole genome shotgun (WGS) entry which is preliminary data.</text>
</comment>
<dbReference type="Proteomes" id="UP001530377">
    <property type="component" value="Unassembled WGS sequence"/>
</dbReference>
<feature type="compositionally biased region" description="Low complexity" evidence="1">
    <location>
        <begin position="125"/>
        <end position="168"/>
    </location>
</feature>
<dbReference type="Gene3D" id="2.30.30.140">
    <property type="match status" value="1"/>
</dbReference>
<feature type="region of interest" description="Disordered" evidence="1">
    <location>
        <begin position="289"/>
        <end position="312"/>
    </location>
</feature>
<keyword evidence="3" id="KW-1185">Reference proteome</keyword>
<feature type="compositionally biased region" description="Basic and acidic residues" evidence="1">
    <location>
        <begin position="289"/>
        <end position="298"/>
    </location>
</feature>
<dbReference type="AlphaFoldDB" id="A0ABD3SSR4"/>
<feature type="region of interest" description="Disordered" evidence="1">
    <location>
        <begin position="1"/>
        <end position="67"/>
    </location>
</feature>
<feature type="non-terminal residue" evidence="2">
    <location>
        <position position="1"/>
    </location>
</feature>
<feature type="compositionally biased region" description="Low complexity" evidence="1">
    <location>
        <begin position="301"/>
        <end position="312"/>
    </location>
</feature>
<protein>
    <submittedName>
        <fullName evidence="2">Uncharacterized protein</fullName>
    </submittedName>
</protein>
<evidence type="ECO:0000313" key="3">
    <source>
        <dbReference type="Proteomes" id="UP001530377"/>
    </source>
</evidence>
<organism evidence="2 3">
    <name type="scientific">Cyclostephanos tholiformis</name>
    <dbReference type="NCBI Taxonomy" id="382380"/>
    <lineage>
        <taxon>Eukaryota</taxon>
        <taxon>Sar</taxon>
        <taxon>Stramenopiles</taxon>
        <taxon>Ochrophyta</taxon>
        <taxon>Bacillariophyta</taxon>
        <taxon>Coscinodiscophyceae</taxon>
        <taxon>Thalassiosirophycidae</taxon>
        <taxon>Stephanodiscales</taxon>
        <taxon>Stephanodiscaceae</taxon>
        <taxon>Cyclostephanos</taxon>
    </lineage>
</organism>
<accession>A0ABD3SSR4</accession>
<evidence type="ECO:0000313" key="2">
    <source>
        <dbReference type="EMBL" id="KAL3827498.1"/>
    </source>
</evidence>
<feature type="compositionally biased region" description="Polar residues" evidence="1">
    <location>
        <begin position="14"/>
        <end position="23"/>
    </location>
</feature>